<dbReference type="AlphaFoldDB" id="A0A316YFV9"/>
<protein>
    <submittedName>
        <fullName evidence="2">Uncharacterized protein</fullName>
    </submittedName>
</protein>
<feature type="compositionally biased region" description="Low complexity" evidence="1">
    <location>
        <begin position="75"/>
        <end position="122"/>
    </location>
</feature>
<feature type="compositionally biased region" description="Polar residues" evidence="1">
    <location>
        <begin position="1060"/>
        <end position="1070"/>
    </location>
</feature>
<feature type="compositionally biased region" description="Basic and acidic residues" evidence="1">
    <location>
        <begin position="279"/>
        <end position="290"/>
    </location>
</feature>
<keyword evidence="3" id="KW-1185">Reference proteome</keyword>
<feature type="compositionally biased region" description="Basic and acidic residues" evidence="1">
    <location>
        <begin position="136"/>
        <end position="145"/>
    </location>
</feature>
<dbReference type="RefSeq" id="XP_025374191.1">
    <property type="nucleotide sequence ID" value="XM_025524525.1"/>
</dbReference>
<evidence type="ECO:0000256" key="1">
    <source>
        <dbReference type="SAM" id="MobiDB-lite"/>
    </source>
</evidence>
<feature type="compositionally biased region" description="Polar residues" evidence="1">
    <location>
        <begin position="460"/>
        <end position="469"/>
    </location>
</feature>
<feature type="region of interest" description="Disordered" evidence="1">
    <location>
        <begin position="1130"/>
        <end position="1187"/>
    </location>
</feature>
<dbReference type="InterPro" id="IPR052789">
    <property type="entry name" value="SSUH2_homolog"/>
</dbReference>
<dbReference type="PANTHER" id="PTHR48465:SF1">
    <property type="entry name" value="PROTEIN SSUH2 HOMOLOG"/>
    <property type="match status" value="1"/>
</dbReference>
<feature type="region of interest" description="Disordered" evidence="1">
    <location>
        <begin position="167"/>
        <end position="515"/>
    </location>
</feature>
<accession>A0A316YFV9</accession>
<feature type="compositionally biased region" description="Low complexity" evidence="1">
    <location>
        <begin position="312"/>
        <end position="325"/>
    </location>
</feature>
<feature type="compositionally biased region" description="Pro residues" evidence="1">
    <location>
        <begin position="176"/>
        <end position="196"/>
    </location>
</feature>
<evidence type="ECO:0000313" key="2">
    <source>
        <dbReference type="EMBL" id="PWN86993.1"/>
    </source>
</evidence>
<dbReference type="EMBL" id="KZ819641">
    <property type="protein sequence ID" value="PWN86993.1"/>
    <property type="molecule type" value="Genomic_DNA"/>
</dbReference>
<name>A0A316YFV9_9BASI</name>
<dbReference type="InParanoid" id="A0A316YFV9"/>
<sequence>MAAAAAAKGFEEPQSEAERGQRLEQLYRVLADMYTQPSSGPAGPPGPAGTPLRADKGGRSDGAPITINWAESEDGSVASSQRSTSSSSSSGGISSGRSNESRAQPATSSTTPRPSPFTAAFPLGKETAPSSLSSSSHDREAEQRRLTVRAKIEAMGLDDFSDYHRQLDGLFSTSPSLPPPSCKTPRRAPPPIPPRPRAMVAAGSSTSATSGPVAGTPRRHTSPPHMVRPTVTKKAGSAAAAADPLPLADFSPPSFDDSDPRFKRRRGLLVQGAHPIDSPLRDRSVLRHTIDDDDDAAAEEEEQEGDVLSEPRASCDSDASSASRRQAQKEQRALFASFAASHRTQRIVSSTSSASRYSRVSRARSASTDSVASHTETEEQDGDQEEQDDGSPVRHQRSSSAPGSSSPLKSSSLAYLQPLVSEHEGAPEVSPAASTVSLHSNAPPRPARRLVPPPRLTPAQMQLLQSMRPKQQPPQEERQQAARPEPPQPLLLSSRLPEPRQQEQQPPSQPLQPARPEQQTLLLPTRPSILHAKSTAPMQPSPPVPASASFPAQARSPTLARRSQTLPYITSSLPSVTPSYQVTFSSSSPPERGPTLTEARQLLSQRFPHLCEPGLTPRRGNEEVVAKQRAALRDGLQLTFRGDATHSLVKFWAIIETRRATWKRVGRAPSGVQGAQSSLGPLPDPWDVAVDRRGLDMDAVVQGTSRWRRQMNLSASPTGDMAGCCPSCEGEGRQACTKCHGAPSTDACWWCRGGSGGSSGGGGGSKSASSSCRQCQGKGVLDCKACSGNLKVDCPTCQGEGHATFVVVLDVRVCRVDFSPVALSDLLLSHSPSATTTALNGTMDNAAHRVRNLAVTKLRRLVAQLLNASSSAASSQSNASSKSSTALSARALRAHCHWQRTKSNLVEVRQGGAAAKYRKPTAYFVLPLDDDLVPAQLSKEEFERSVRRLNDLVEEEEEEEEEEGQGGVVVVDEGNAADQQDHRQHQHQHQHREEEQEEQETAELWKPHSQFKPSEEVHRKAGPEGEEEAVSATSSDDKSSEPRQEEEQQVSEEDEVSPRSELSTLPTTPADSFAPLAATEDEDNEGDSSLQRLYLPTLSLSTSTDGGDAFPFLLDDDRLAPFIVEENLAQEKKKPAPPLPISRSGPIPATKVLPAEKTVKTPTVKLTQSKHEKPHSNMSASTSLEALMPRRKLLEDMLEELESWS</sequence>
<evidence type="ECO:0000313" key="3">
    <source>
        <dbReference type="Proteomes" id="UP000245768"/>
    </source>
</evidence>
<reference evidence="2 3" key="1">
    <citation type="journal article" date="2018" name="Mol. Biol. Evol.">
        <title>Broad Genomic Sampling Reveals a Smut Pathogenic Ancestry of the Fungal Clade Ustilaginomycotina.</title>
        <authorList>
            <person name="Kijpornyongpan T."/>
            <person name="Mondo S.J."/>
            <person name="Barry K."/>
            <person name="Sandor L."/>
            <person name="Lee J."/>
            <person name="Lipzen A."/>
            <person name="Pangilinan J."/>
            <person name="LaButti K."/>
            <person name="Hainaut M."/>
            <person name="Henrissat B."/>
            <person name="Grigoriev I.V."/>
            <person name="Spatafora J.W."/>
            <person name="Aime M.C."/>
        </authorList>
    </citation>
    <scope>NUCLEOTIDE SEQUENCE [LARGE SCALE GENOMIC DNA]</scope>
    <source>
        <strain evidence="2 3">MCA 4198</strain>
    </source>
</reference>
<feature type="compositionally biased region" description="Low complexity" evidence="1">
    <location>
        <begin position="398"/>
        <end position="414"/>
    </location>
</feature>
<feature type="compositionally biased region" description="Low complexity" evidence="1">
    <location>
        <begin position="197"/>
        <end position="216"/>
    </location>
</feature>
<dbReference type="GeneID" id="37046441"/>
<feature type="compositionally biased region" description="Acidic residues" evidence="1">
    <location>
        <begin position="378"/>
        <end position="389"/>
    </location>
</feature>
<feature type="compositionally biased region" description="Low complexity" evidence="1">
    <location>
        <begin position="238"/>
        <end position="255"/>
    </location>
</feature>
<gene>
    <name evidence="2" type="ORF">FA10DRAFT_297365</name>
</gene>
<dbReference type="Proteomes" id="UP000245768">
    <property type="component" value="Unassembled WGS sequence"/>
</dbReference>
<feature type="compositionally biased region" description="Acidic residues" evidence="1">
    <location>
        <begin position="291"/>
        <end position="307"/>
    </location>
</feature>
<feature type="compositionally biased region" description="Low complexity" evidence="1">
    <location>
        <begin position="348"/>
        <end position="373"/>
    </location>
</feature>
<organism evidence="2 3">
    <name type="scientific">Acaromyces ingoldii</name>
    <dbReference type="NCBI Taxonomy" id="215250"/>
    <lineage>
        <taxon>Eukaryota</taxon>
        <taxon>Fungi</taxon>
        <taxon>Dikarya</taxon>
        <taxon>Basidiomycota</taxon>
        <taxon>Ustilaginomycotina</taxon>
        <taxon>Exobasidiomycetes</taxon>
        <taxon>Exobasidiales</taxon>
        <taxon>Cryptobasidiaceae</taxon>
        <taxon>Acaromyces</taxon>
    </lineage>
</organism>
<dbReference type="PANTHER" id="PTHR48465">
    <property type="entry name" value="PROTEIN SSUH2 HOMOLOG"/>
    <property type="match status" value="1"/>
</dbReference>
<proteinExistence type="predicted"/>
<feature type="region of interest" description="Disordered" evidence="1">
    <location>
        <begin position="533"/>
        <end position="561"/>
    </location>
</feature>
<feature type="region of interest" description="Disordered" evidence="1">
    <location>
        <begin position="1"/>
        <end position="147"/>
    </location>
</feature>
<feature type="region of interest" description="Disordered" evidence="1">
    <location>
        <begin position="977"/>
        <end position="1090"/>
    </location>
</feature>
<feature type="compositionally biased region" description="Basic and acidic residues" evidence="1">
    <location>
        <begin position="1035"/>
        <end position="1046"/>
    </location>
</feature>
<feature type="compositionally biased region" description="Basic and acidic residues" evidence="1">
    <location>
        <begin position="1013"/>
        <end position="1023"/>
    </location>
</feature>